<dbReference type="InterPro" id="IPR019410">
    <property type="entry name" value="Methyltransf_16"/>
</dbReference>
<accession>A0A2H0ZP14</accession>
<dbReference type="VEuPathDB" id="FungiDB:CJI96_0002499"/>
<dbReference type="VEuPathDB" id="FungiDB:CJI97_004043"/>
<dbReference type="EMBL" id="PEKT02000007">
    <property type="protein sequence ID" value="PIS52365.1"/>
    <property type="molecule type" value="Genomic_DNA"/>
</dbReference>
<dbReference type="EMBL" id="CP076749">
    <property type="protein sequence ID" value="QWW21373.1"/>
    <property type="molecule type" value="Genomic_DNA"/>
</dbReference>
<dbReference type="PANTHER" id="PTHR14614:SF156">
    <property type="entry name" value="PROTEIN-LYSINE N-METHYLTRANSFERASE EFM2"/>
    <property type="match status" value="1"/>
</dbReference>
<gene>
    <name evidence="1" type="ORF">B9J08_003980</name>
    <name evidence="2" type="ORF">CA7LBN_000119</name>
</gene>
<proteinExistence type="predicted"/>
<dbReference type="AlphaFoldDB" id="A0A2H0ZP14"/>
<dbReference type="PANTHER" id="PTHR14614">
    <property type="entry name" value="HEPATOCELLULAR CARCINOMA-ASSOCIATED ANTIGEN"/>
    <property type="match status" value="1"/>
</dbReference>
<protein>
    <submittedName>
        <fullName evidence="1">Uncharacterized protein</fullName>
    </submittedName>
</protein>
<dbReference type="Gene3D" id="3.40.50.150">
    <property type="entry name" value="Vaccinia Virus protein VP39"/>
    <property type="match status" value="1"/>
</dbReference>
<name>A0A2H0ZP14_CANAR</name>
<reference evidence="2" key="3">
    <citation type="submission" date="2021-06" db="EMBL/GenBank/DDBJ databases">
        <title>Candida auris outbreak in lebanese hospital.</title>
        <authorList>
            <person name="Finianos M."/>
        </authorList>
    </citation>
    <scope>NUCLEOTIDE SEQUENCE</scope>
    <source>
        <strain evidence="2">CA7LBN</strain>
    </source>
</reference>
<dbReference type="VEuPathDB" id="FungiDB:CJJ09_000139"/>
<organism evidence="1">
    <name type="scientific">Candidozyma auris</name>
    <name type="common">Yeast</name>
    <name type="synonym">Candida auris</name>
    <dbReference type="NCBI Taxonomy" id="498019"/>
    <lineage>
        <taxon>Eukaryota</taxon>
        <taxon>Fungi</taxon>
        <taxon>Dikarya</taxon>
        <taxon>Ascomycota</taxon>
        <taxon>Saccharomycotina</taxon>
        <taxon>Pichiomycetes</taxon>
        <taxon>Metschnikowiaceae</taxon>
        <taxon>Candidozyma</taxon>
    </lineage>
</organism>
<dbReference type="VEuPathDB" id="FungiDB:B9J08_003980"/>
<dbReference type="Proteomes" id="UP000825438">
    <property type="component" value="Chromosome I"/>
</dbReference>
<reference evidence="1" key="1">
    <citation type="journal article" date="2017" name="Clin. Infect. Dis.">
        <title>Simultaneous emergence of multidrug-resistant Candida auris on 3 continents confirmed by whole-genome sequencing and epidemiological analyses.</title>
        <authorList>
            <person name="Lockhart S.R."/>
            <person name="Etienne K.A."/>
            <person name="Vallabhaneni S."/>
            <person name="Farooqi J."/>
            <person name="Chowdhary A."/>
            <person name="Govender N.P."/>
            <person name="Colombo A.L."/>
            <person name="Calvo B."/>
            <person name="Cuomo C.A."/>
            <person name="Desjardins C.A."/>
            <person name="Berkow E.L."/>
            <person name="Castanheira M."/>
            <person name="Magobo R.E."/>
            <person name="Jabeen K."/>
            <person name="Asghar R.J."/>
            <person name="Meis J.F."/>
            <person name="Jackson B."/>
            <person name="Chiller T."/>
            <person name="Litvintseva A.P."/>
        </authorList>
    </citation>
    <scope>NUCLEOTIDE SEQUENCE [LARGE SCALE GENOMIC DNA]</scope>
    <source>
        <strain evidence="1">B8441</strain>
    </source>
</reference>
<evidence type="ECO:0000313" key="1">
    <source>
        <dbReference type="EMBL" id="PIS52365.1"/>
    </source>
</evidence>
<dbReference type="GO" id="GO:0005829">
    <property type="term" value="C:cytosol"/>
    <property type="evidence" value="ECO:0007669"/>
    <property type="project" value="TreeGrafter"/>
</dbReference>
<dbReference type="VEuPathDB" id="FungiDB:QG37_00212"/>
<dbReference type="STRING" id="498019.A0A2H0ZP14"/>
<dbReference type="Pfam" id="PF10294">
    <property type="entry name" value="Methyltransf_16"/>
    <property type="match status" value="1"/>
</dbReference>
<dbReference type="OMA" id="DDFGEMK"/>
<reference evidence="1" key="2">
    <citation type="submission" date="2017-11" db="EMBL/GenBank/DDBJ databases">
        <title>Candida auris genome assembly and annotation.</title>
        <authorList>
            <person name="Munoz J.F."/>
            <person name="Gade L.G."/>
            <person name="Chow N.A."/>
            <person name="Litvintseva A.P."/>
            <person name="Loparev V.N."/>
            <person name="Cuomo C.A."/>
        </authorList>
    </citation>
    <scope>NUCLEOTIDE SEQUENCE</scope>
    <source>
        <strain evidence="1">B8441</strain>
    </source>
</reference>
<dbReference type="VEuPathDB" id="FungiDB:CJJ07_003156"/>
<evidence type="ECO:0000313" key="2">
    <source>
        <dbReference type="EMBL" id="QWW21373.1"/>
    </source>
</evidence>
<sequence length="403" mass="44875">MDFDPLELFTPADSSIKSESPVLLPYVQASVKVDLVEVAESTQEPLFAADQDETVFVPLHVHDLPLLRMKPPSKVLLVFLKLLAPLTVHNFDPPSDSEKDTAATFKDKSISVKDAEEAVAWLHNKSRFTSLESLAAVASLADVLRKSFASQYNGWLTAVISSDMDWLTSKEKEDISTLAALRLAENCGRTAQPEFIRHIEIPGLPQTIYLKEPSLTADKLGLKTWGSSFILGKRLAARPSYLNGSVLELGSGTGLVGMVSCLLGYRTVLTDLPEILPNLTDNIELNNIDNASSDSLDWSDPSEFLQRYGSSKFTTIILSDPLYSSKHPAWIVNMMNEFLEDSSDASVLLQVPIRKTFEKERAHLWALLEENGYVVQEEDNETGYDDFGETTFVFKQLARRKRD</sequence>
<dbReference type="SUPFAM" id="SSF53335">
    <property type="entry name" value="S-adenosyl-L-methionine-dependent methyltransferases"/>
    <property type="match status" value="1"/>
</dbReference>
<dbReference type="InterPro" id="IPR029063">
    <property type="entry name" value="SAM-dependent_MTases_sf"/>
</dbReference>
<dbReference type="GO" id="GO:0008757">
    <property type="term" value="F:S-adenosylmethionine-dependent methyltransferase activity"/>
    <property type="evidence" value="ECO:0007669"/>
    <property type="project" value="UniProtKB-ARBA"/>
</dbReference>